<dbReference type="STRING" id="1774969.AUC69_12505"/>
<evidence type="ECO:0000259" key="2">
    <source>
        <dbReference type="Pfam" id="PF13229"/>
    </source>
</evidence>
<feature type="domain" description="Right handed beta helix" evidence="2">
    <location>
        <begin position="131"/>
        <end position="253"/>
    </location>
</feature>
<evidence type="ECO:0000313" key="4">
    <source>
        <dbReference type="Proteomes" id="UP000094472"/>
    </source>
</evidence>
<dbReference type="EMBL" id="LPWF01000026">
    <property type="protein sequence ID" value="ODR97424.1"/>
    <property type="molecule type" value="Genomic_DNA"/>
</dbReference>
<feature type="domain" description="Rhamnogalacturonase A/B/Epimerase-like pectate lyase" evidence="1">
    <location>
        <begin position="20"/>
        <end position="64"/>
    </location>
</feature>
<accession>A0A1E3VV63</accession>
<keyword evidence="4" id="KW-1185">Reference proteome</keyword>
<dbReference type="InterPro" id="IPR011050">
    <property type="entry name" value="Pectin_lyase_fold/virulence"/>
</dbReference>
<dbReference type="SUPFAM" id="SSF51126">
    <property type="entry name" value="Pectin lyase-like"/>
    <property type="match status" value="1"/>
</dbReference>
<name>A0A1E3VV63_9HYPH</name>
<reference evidence="3 4" key="1">
    <citation type="journal article" date="2016" name="Environ. Microbiol.">
        <title>New Methyloceanibacter diversity from North Sea sediments includes methanotroph containing solely the soluble methane monooxygenase.</title>
        <authorList>
            <person name="Vekeman B."/>
            <person name="Kerckhof F.M."/>
            <person name="Cremers G."/>
            <person name="de Vos P."/>
            <person name="Vandamme P."/>
            <person name="Boon N."/>
            <person name="Op den Camp H.J."/>
            <person name="Heylen K."/>
        </authorList>
    </citation>
    <scope>NUCLEOTIDE SEQUENCE [LARGE SCALE GENOMIC DNA]</scope>
    <source>
        <strain evidence="3 4">R-67175</strain>
    </source>
</reference>
<dbReference type="InterPro" id="IPR024535">
    <property type="entry name" value="RHGA/B-epi-like_pectate_lyase"/>
</dbReference>
<organism evidence="3 4">
    <name type="scientific">Methyloceanibacter superfactus</name>
    <dbReference type="NCBI Taxonomy" id="1774969"/>
    <lineage>
        <taxon>Bacteria</taxon>
        <taxon>Pseudomonadati</taxon>
        <taxon>Pseudomonadota</taxon>
        <taxon>Alphaproteobacteria</taxon>
        <taxon>Hyphomicrobiales</taxon>
        <taxon>Hyphomicrobiaceae</taxon>
        <taxon>Methyloceanibacter</taxon>
    </lineage>
</organism>
<evidence type="ECO:0000259" key="1">
    <source>
        <dbReference type="Pfam" id="PF12708"/>
    </source>
</evidence>
<evidence type="ECO:0008006" key="5">
    <source>
        <dbReference type="Google" id="ProtNLM"/>
    </source>
</evidence>
<dbReference type="SMART" id="SM00710">
    <property type="entry name" value="PbH1"/>
    <property type="match status" value="4"/>
</dbReference>
<sequence length="329" mass="35529">MPSSHAFEGCNAKPTSAQVVNVKHMGAKGDGKENDTGTIQKAINEIAGTGGTVYVPNGVYMVRATGKGRLRLRSKMTLKLADGAVLKVIPNRARSYSVLKIGKATDVNVIGGTLLGDRGEHDGKAGEWGMGIRIGPEVKRVSIVGVTAEEMWGDGFYVEGATDVAFCSVVATHNRRQGLSIVEANRLLVTDSVFEQTRGTRPSAGIDIEPDRPEQKVVNVRIEHSRFINNAGGGVMIAGKRGYTADVEIVRNVFEEGRPILIENAPHVRSTEICDNRHIGQVAPPQEGLNAFAETVEVVSLQADCRSGRDMRFEMNRGNTKKKKKKPAN</sequence>
<evidence type="ECO:0000313" key="3">
    <source>
        <dbReference type="EMBL" id="ODR97424.1"/>
    </source>
</evidence>
<dbReference type="InterPro" id="IPR039448">
    <property type="entry name" value="Beta_helix"/>
</dbReference>
<gene>
    <name evidence="3" type="ORF">AUC69_12505</name>
</gene>
<dbReference type="AlphaFoldDB" id="A0A1E3VV63"/>
<protein>
    <recommendedName>
        <fullName evidence="5">Pectate lyase superfamily protein domain-containing protein</fullName>
    </recommendedName>
</protein>
<dbReference type="Proteomes" id="UP000094472">
    <property type="component" value="Unassembled WGS sequence"/>
</dbReference>
<dbReference type="Gene3D" id="2.160.20.10">
    <property type="entry name" value="Single-stranded right-handed beta-helix, Pectin lyase-like"/>
    <property type="match status" value="1"/>
</dbReference>
<dbReference type="Pfam" id="PF13229">
    <property type="entry name" value="Beta_helix"/>
    <property type="match status" value="1"/>
</dbReference>
<dbReference type="InterPro" id="IPR006626">
    <property type="entry name" value="PbH1"/>
</dbReference>
<proteinExistence type="predicted"/>
<comment type="caution">
    <text evidence="3">The sequence shown here is derived from an EMBL/GenBank/DDBJ whole genome shotgun (WGS) entry which is preliminary data.</text>
</comment>
<dbReference type="Pfam" id="PF12708">
    <property type="entry name" value="Pect-lyase_RHGA_epim"/>
    <property type="match status" value="1"/>
</dbReference>
<dbReference type="InterPro" id="IPR012334">
    <property type="entry name" value="Pectin_lyas_fold"/>
</dbReference>